<dbReference type="NCBIfam" id="TIGR03342">
    <property type="entry name" value="dsrC_tusE_dsvC"/>
    <property type="match status" value="1"/>
</dbReference>
<evidence type="ECO:0000256" key="3">
    <source>
        <dbReference type="ARBA" id="ARBA00022490"/>
    </source>
</evidence>
<feature type="active site" description="Cysteine persulfide intermediate" evidence="4">
    <location>
        <position position="101"/>
    </location>
</feature>
<keyword evidence="6" id="KW-1185">Reference proteome</keyword>
<dbReference type="GO" id="GO:0097163">
    <property type="term" value="F:sulfur carrier activity"/>
    <property type="evidence" value="ECO:0007669"/>
    <property type="project" value="TreeGrafter"/>
</dbReference>
<evidence type="ECO:0000256" key="2">
    <source>
        <dbReference type="ARBA" id="ARBA00005718"/>
    </source>
</evidence>
<dbReference type="Proteomes" id="UP000199592">
    <property type="component" value="Unassembled WGS sequence"/>
</dbReference>
<dbReference type="InterPro" id="IPR043163">
    <property type="entry name" value="DsrC-like_N"/>
</dbReference>
<dbReference type="SUPFAM" id="SSF69721">
    <property type="entry name" value="DsrC, the gamma subunit of dissimilatory sulfite reductase"/>
    <property type="match status" value="1"/>
</dbReference>
<gene>
    <name evidence="5" type="ORF">SAMN04487892_0188</name>
</gene>
<dbReference type="PANTHER" id="PTHR37010:SF1">
    <property type="entry name" value="SULFURTRANSFERASE TUSE"/>
    <property type="match status" value="1"/>
</dbReference>
<comment type="similarity">
    <text evidence="2">Belongs to the DsrC/TusE family.</text>
</comment>
<dbReference type="RefSeq" id="WP_090293888.1">
    <property type="nucleotide sequence ID" value="NZ_FNKI01000002.1"/>
</dbReference>
<protein>
    <submittedName>
        <fullName evidence="5">tRNA 2-thiouridine synthesizing protein E</fullName>
    </submittedName>
</protein>
<dbReference type="Pfam" id="PF04358">
    <property type="entry name" value="DsrC"/>
    <property type="match status" value="1"/>
</dbReference>
<dbReference type="InterPro" id="IPR042072">
    <property type="entry name" value="DsrC-like_C"/>
</dbReference>
<sequence length="102" mass="11528">MDKTIAQATISVDQEGYLTDFSQWNKEIGTEIAHEQGIEMTDKHWEIIDYIQDKFKNEEPLSIRGIKKSGVIDIKQFYALFPGGPLKKATMIAGIPKPKSCI</sequence>
<dbReference type="AlphaFoldDB" id="A0A1H2QF36"/>
<accession>A0A1H2QF36</accession>
<dbReference type="GO" id="GO:0005737">
    <property type="term" value="C:cytoplasm"/>
    <property type="evidence" value="ECO:0007669"/>
    <property type="project" value="UniProtKB-SubCell"/>
</dbReference>
<dbReference type="EMBL" id="FNMY01000001">
    <property type="protein sequence ID" value="SDW05408.1"/>
    <property type="molecule type" value="Genomic_DNA"/>
</dbReference>
<dbReference type="InterPro" id="IPR007453">
    <property type="entry name" value="DsrC/TusE"/>
</dbReference>
<keyword evidence="3" id="KW-0963">Cytoplasm</keyword>
<dbReference type="InterPro" id="IPR025526">
    <property type="entry name" value="DsrC-like_dom_sf"/>
</dbReference>
<organism evidence="5 6">
    <name type="scientific">Flagellimonas zhangzhouensis</name>
    <dbReference type="NCBI Taxonomy" id="1073328"/>
    <lineage>
        <taxon>Bacteria</taxon>
        <taxon>Pseudomonadati</taxon>
        <taxon>Bacteroidota</taxon>
        <taxon>Flavobacteriia</taxon>
        <taxon>Flavobacteriales</taxon>
        <taxon>Flavobacteriaceae</taxon>
        <taxon>Flagellimonas</taxon>
    </lineage>
</organism>
<evidence type="ECO:0000256" key="1">
    <source>
        <dbReference type="ARBA" id="ARBA00004496"/>
    </source>
</evidence>
<proteinExistence type="inferred from homology"/>
<evidence type="ECO:0000256" key="4">
    <source>
        <dbReference type="PIRSR" id="PIRSR006223-50"/>
    </source>
</evidence>
<dbReference type="OrthoDB" id="9786347at2"/>
<comment type="subcellular location">
    <subcellularLocation>
        <location evidence="1">Cytoplasm</location>
    </subcellularLocation>
</comment>
<dbReference type="PIRSF" id="PIRSF006223">
    <property type="entry name" value="DsrC_TusE"/>
    <property type="match status" value="1"/>
</dbReference>
<dbReference type="Gene3D" id="3.30.1420.10">
    <property type="match status" value="1"/>
</dbReference>
<dbReference type="Gene3D" id="1.10.10.370">
    <property type="entry name" value="DsrC-like protein, C-terminal domain"/>
    <property type="match status" value="1"/>
</dbReference>
<evidence type="ECO:0000313" key="6">
    <source>
        <dbReference type="Proteomes" id="UP000199592"/>
    </source>
</evidence>
<evidence type="ECO:0000313" key="5">
    <source>
        <dbReference type="EMBL" id="SDW05408.1"/>
    </source>
</evidence>
<dbReference type="PANTHER" id="PTHR37010">
    <property type="entry name" value="SULFURTRANSFERASE TUSE"/>
    <property type="match status" value="1"/>
</dbReference>
<reference evidence="6" key="1">
    <citation type="submission" date="2016-10" db="EMBL/GenBank/DDBJ databases">
        <authorList>
            <person name="Varghese N."/>
            <person name="Submissions S."/>
        </authorList>
    </citation>
    <scope>NUCLEOTIDE SEQUENCE [LARGE SCALE GENOMIC DNA]</scope>
    <source>
        <strain evidence="6">DSM 25030</strain>
    </source>
</reference>
<dbReference type="STRING" id="1073328.SAMN05216294_1537"/>
<dbReference type="GO" id="GO:0002143">
    <property type="term" value="P:tRNA wobble position uridine thiolation"/>
    <property type="evidence" value="ECO:0007669"/>
    <property type="project" value="TreeGrafter"/>
</dbReference>
<name>A0A1H2QF36_9FLAO</name>